<dbReference type="PANTHER" id="PTHR42973">
    <property type="entry name" value="BINDING OXIDOREDUCTASE, PUTATIVE (AFU_ORTHOLOGUE AFUA_1G17690)-RELATED"/>
    <property type="match status" value="1"/>
</dbReference>
<evidence type="ECO:0000256" key="2">
    <source>
        <dbReference type="ARBA" id="ARBA00005466"/>
    </source>
</evidence>
<dbReference type="InterPro" id="IPR016169">
    <property type="entry name" value="FAD-bd_PCMH_sub2"/>
</dbReference>
<keyword evidence="5" id="KW-0560">Oxidoreductase</keyword>
<accession>A0AAN6YE93</accession>
<evidence type="ECO:0000256" key="3">
    <source>
        <dbReference type="ARBA" id="ARBA00022630"/>
    </source>
</evidence>
<comment type="cofactor">
    <cofactor evidence="1">
        <name>FAD</name>
        <dbReference type="ChEBI" id="CHEBI:57692"/>
    </cofactor>
</comment>
<proteinExistence type="inferred from homology"/>
<evidence type="ECO:0000256" key="4">
    <source>
        <dbReference type="ARBA" id="ARBA00022827"/>
    </source>
</evidence>
<feature type="chain" id="PRO_5042993051" description="FAD-binding PCMH-type domain-containing protein" evidence="6">
    <location>
        <begin position="20"/>
        <end position="515"/>
    </location>
</feature>
<dbReference type="GO" id="GO:0016491">
    <property type="term" value="F:oxidoreductase activity"/>
    <property type="evidence" value="ECO:0007669"/>
    <property type="project" value="UniProtKB-KW"/>
</dbReference>
<evidence type="ECO:0000313" key="9">
    <source>
        <dbReference type="Proteomes" id="UP001301769"/>
    </source>
</evidence>
<evidence type="ECO:0000256" key="6">
    <source>
        <dbReference type="SAM" id="SignalP"/>
    </source>
</evidence>
<dbReference type="Gene3D" id="3.40.462.20">
    <property type="match status" value="1"/>
</dbReference>
<organism evidence="8 9">
    <name type="scientific">Rhypophila decipiens</name>
    <dbReference type="NCBI Taxonomy" id="261697"/>
    <lineage>
        <taxon>Eukaryota</taxon>
        <taxon>Fungi</taxon>
        <taxon>Dikarya</taxon>
        <taxon>Ascomycota</taxon>
        <taxon>Pezizomycotina</taxon>
        <taxon>Sordariomycetes</taxon>
        <taxon>Sordariomycetidae</taxon>
        <taxon>Sordariales</taxon>
        <taxon>Naviculisporaceae</taxon>
        <taxon>Rhypophila</taxon>
    </lineage>
</organism>
<dbReference type="EMBL" id="MU858085">
    <property type="protein sequence ID" value="KAK4214982.1"/>
    <property type="molecule type" value="Genomic_DNA"/>
</dbReference>
<dbReference type="InterPro" id="IPR016166">
    <property type="entry name" value="FAD-bd_PCMH"/>
</dbReference>
<evidence type="ECO:0000259" key="7">
    <source>
        <dbReference type="PROSITE" id="PS51387"/>
    </source>
</evidence>
<dbReference type="GO" id="GO:0071949">
    <property type="term" value="F:FAD binding"/>
    <property type="evidence" value="ECO:0007669"/>
    <property type="project" value="InterPro"/>
</dbReference>
<dbReference type="SUPFAM" id="SSF56176">
    <property type="entry name" value="FAD-binding/transporter-associated domain-like"/>
    <property type="match status" value="1"/>
</dbReference>
<dbReference type="InterPro" id="IPR006094">
    <property type="entry name" value="Oxid_FAD_bind_N"/>
</dbReference>
<keyword evidence="4" id="KW-0274">FAD</keyword>
<reference evidence="8" key="2">
    <citation type="submission" date="2023-05" db="EMBL/GenBank/DDBJ databases">
        <authorList>
            <consortium name="Lawrence Berkeley National Laboratory"/>
            <person name="Steindorff A."/>
            <person name="Hensen N."/>
            <person name="Bonometti L."/>
            <person name="Westerberg I."/>
            <person name="Brannstrom I.O."/>
            <person name="Guillou S."/>
            <person name="Cros-Aarteil S."/>
            <person name="Calhoun S."/>
            <person name="Haridas S."/>
            <person name="Kuo A."/>
            <person name="Mondo S."/>
            <person name="Pangilinan J."/>
            <person name="Riley R."/>
            <person name="Labutti K."/>
            <person name="Andreopoulos B."/>
            <person name="Lipzen A."/>
            <person name="Chen C."/>
            <person name="Yanf M."/>
            <person name="Daum C."/>
            <person name="Ng V."/>
            <person name="Clum A."/>
            <person name="Ohm R."/>
            <person name="Martin F."/>
            <person name="Silar P."/>
            <person name="Natvig D."/>
            <person name="Lalanne C."/>
            <person name="Gautier V."/>
            <person name="Ament-Velasquez S.L."/>
            <person name="Kruys A."/>
            <person name="Hutchinson M.I."/>
            <person name="Powell A.J."/>
            <person name="Barry K."/>
            <person name="Miller A.N."/>
            <person name="Grigoriev I.V."/>
            <person name="Debuchy R."/>
            <person name="Gladieux P."/>
            <person name="Thoren M.H."/>
            <person name="Johannesson H."/>
        </authorList>
    </citation>
    <scope>NUCLEOTIDE SEQUENCE</scope>
    <source>
        <strain evidence="8">PSN293</strain>
    </source>
</reference>
<dbReference type="InterPro" id="IPR036318">
    <property type="entry name" value="FAD-bd_PCMH-like_sf"/>
</dbReference>
<comment type="caution">
    <text evidence="8">The sequence shown here is derived from an EMBL/GenBank/DDBJ whole genome shotgun (WGS) entry which is preliminary data.</text>
</comment>
<keyword evidence="3" id="KW-0285">Flavoprotein</keyword>
<dbReference type="Proteomes" id="UP001301769">
    <property type="component" value="Unassembled WGS sequence"/>
</dbReference>
<dbReference type="PROSITE" id="PS51387">
    <property type="entry name" value="FAD_PCMH"/>
    <property type="match status" value="1"/>
</dbReference>
<dbReference type="Gene3D" id="3.30.465.10">
    <property type="match status" value="1"/>
</dbReference>
<protein>
    <recommendedName>
        <fullName evidence="7">FAD-binding PCMH-type domain-containing protein</fullName>
    </recommendedName>
</protein>
<sequence length="515" mass="55700">MRWSNAFLALATWASTIEAIEEEDLLSQESSLGIHIGGLPPSCSFWASANLTELSTKLSPGADIYLPGSGSFNSLSKRWSELQIPQVNVTVSPATENDVVQTVKWANKYRVPFLVFNGVHGAITTLGQMDCGVNIAVEKLSGVTVASSGTTATILGGTKSKVVTDSLWAANKQTVTGTCECVSYLGPALGGGHGWLQGYYGLVADQFVSVNIVLSDGTLKTITPTSDLWWAVKGAGHNFGIVTSVKVKIYPATHKQWAIETLMFTGDKVQAVYQAANDYLLQNGTQPVGVINWSYWFNIPDFDGPVIAFYIIQEGTSVNPVYTAPFHALGPFSIEPQAGDYRDLARWTGIDLAAPPCQKGNLANPRFPVYLPRYNPTAQQTIYNIFKTATNTSSPFYNSLFMFEGYSTQGVKAVPSASTAFAWRSDNLLVAPLIQYTPGPGLDAAAKALGNQLRDVLEAGAGYTTPHAYVNYAYGDEGNKGWYGAELWRQAKLKLLKAKYDPLGRFSFFGGITLP</sequence>
<gene>
    <name evidence="8" type="ORF">QBC37DRAFT_138874</name>
</gene>
<feature type="signal peptide" evidence="6">
    <location>
        <begin position="1"/>
        <end position="19"/>
    </location>
</feature>
<dbReference type="Pfam" id="PF01565">
    <property type="entry name" value="FAD_binding_4"/>
    <property type="match status" value="1"/>
</dbReference>
<reference evidence="8" key="1">
    <citation type="journal article" date="2023" name="Mol. Phylogenet. Evol.">
        <title>Genome-scale phylogeny and comparative genomics of the fungal order Sordariales.</title>
        <authorList>
            <person name="Hensen N."/>
            <person name="Bonometti L."/>
            <person name="Westerberg I."/>
            <person name="Brannstrom I.O."/>
            <person name="Guillou S."/>
            <person name="Cros-Aarteil S."/>
            <person name="Calhoun S."/>
            <person name="Haridas S."/>
            <person name="Kuo A."/>
            <person name="Mondo S."/>
            <person name="Pangilinan J."/>
            <person name="Riley R."/>
            <person name="LaButti K."/>
            <person name="Andreopoulos B."/>
            <person name="Lipzen A."/>
            <person name="Chen C."/>
            <person name="Yan M."/>
            <person name="Daum C."/>
            <person name="Ng V."/>
            <person name="Clum A."/>
            <person name="Steindorff A."/>
            <person name="Ohm R.A."/>
            <person name="Martin F."/>
            <person name="Silar P."/>
            <person name="Natvig D.O."/>
            <person name="Lalanne C."/>
            <person name="Gautier V."/>
            <person name="Ament-Velasquez S.L."/>
            <person name="Kruys A."/>
            <person name="Hutchinson M.I."/>
            <person name="Powell A.J."/>
            <person name="Barry K."/>
            <person name="Miller A.N."/>
            <person name="Grigoriev I.V."/>
            <person name="Debuchy R."/>
            <person name="Gladieux P."/>
            <person name="Hiltunen Thoren M."/>
            <person name="Johannesson H."/>
        </authorList>
    </citation>
    <scope>NUCLEOTIDE SEQUENCE</scope>
    <source>
        <strain evidence="8">PSN293</strain>
    </source>
</reference>
<comment type="similarity">
    <text evidence="2">Belongs to the oxygen-dependent FAD-linked oxidoreductase family.</text>
</comment>
<feature type="domain" description="FAD-binding PCMH-type" evidence="7">
    <location>
        <begin position="83"/>
        <end position="252"/>
    </location>
</feature>
<keyword evidence="6" id="KW-0732">Signal</keyword>
<evidence type="ECO:0000256" key="5">
    <source>
        <dbReference type="ARBA" id="ARBA00023002"/>
    </source>
</evidence>
<evidence type="ECO:0000256" key="1">
    <source>
        <dbReference type="ARBA" id="ARBA00001974"/>
    </source>
</evidence>
<dbReference type="PANTHER" id="PTHR42973:SF9">
    <property type="entry name" value="FAD-BINDING PCMH-TYPE DOMAIN-CONTAINING PROTEIN-RELATED"/>
    <property type="match status" value="1"/>
</dbReference>
<dbReference type="AlphaFoldDB" id="A0AAN6YE93"/>
<keyword evidence="9" id="KW-1185">Reference proteome</keyword>
<dbReference type="InterPro" id="IPR050416">
    <property type="entry name" value="FAD-linked_Oxidoreductase"/>
</dbReference>
<name>A0AAN6YE93_9PEZI</name>
<evidence type="ECO:0000313" key="8">
    <source>
        <dbReference type="EMBL" id="KAK4214982.1"/>
    </source>
</evidence>